<dbReference type="AlphaFoldDB" id="A0A7Z0CNK3"/>
<sequence>MGRKAKGDRHKVVSSMPPAVADLVKAEAATLGCYVGDYLGWLVADQVGIVMDPPVGEVSDHPDPAPAFDGRMRYPAMVPRPAADVVIEVADARGATMGDIVTELVCERFGVPFTARVKKKSLEASTTRSARQGAA</sequence>
<evidence type="ECO:0000313" key="1">
    <source>
        <dbReference type="EMBL" id="NYI47911.1"/>
    </source>
</evidence>
<dbReference type="Proteomes" id="UP000562045">
    <property type="component" value="Unassembled WGS sequence"/>
</dbReference>
<comment type="caution">
    <text evidence="1">The sequence shown here is derived from an EMBL/GenBank/DDBJ whole genome shotgun (WGS) entry which is preliminary data.</text>
</comment>
<accession>A0A7Z0CNK3</accession>
<protein>
    <submittedName>
        <fullName evidence="1">Uncharacterized protein</fullName>
    </submittedName>
</protein>
<dbReference type="RefSeq" id="WP_179652900.1">
    <property type="nucleotide sequence ID" value="NZ_JACBZM010000002.1"/>
</dbReference>
<organism evidence="1 2">
    <name type="scientific">Nocardioides aromaticivorans</name>
    <dbReference type="NCBI Taxonomy" id="200618"/>
    <lineage>
        <taxon>Bacteria</taxon>
        <taxon>Bacillati</taxon>
        <taxon>Actinomycetota</taxon>
        <taxon>Actinomycetes</taxon>
        <taxon>Propionibacteriales</taxon>
        <taxon>Nocardioidaceae</taxon>
        <taxon>Nocardioides</taxon>
    </lineage>
</organism>
<reference evidence="1 2" key="1">
    <citation type="submission" date="2020-07" db="EMBL/GenBank/DDBJ databases">
        <title>Sequencing the genomes of 1000 actinobacteria strains.</title>
        <authorList>
            <person name="Klenk H.-P."/>
        </authorList>
    </citation>
    <scope>NUCLEOTIDE SEQUENCE [LARGE SCALE GENOMIC DNA]</scope>
    <source>
        <strain evidence="1 2">DSM 15131</strain>
    </source>
</reference>
<gene>
    <name evidence="1" type="ORF">BJ993_005057</name>
</gene>
<evidence type="ECO:0000313" key="2">
    <source>
        <dbReference type="Proteomes" id="UP000562045"/>
    </source>
</evidence>
<name>A0A7Z0CNK3_9ACTN</name>
<proteinExistence type="predicted"/>
<dbReference type="EMBL" id="JACBZM010000002">
    <property type="protein sequence ID" value="NYI47911.1"/>
    <property type="molecule type" value="Genomic_DNA"/>
</dbReference>